<comment type="cofactor">
    <cofactor evidence="6">
        <name>FMN</name>
        <dbReference type="ChEBI" id="CHEBI:58210"/>
    </cofactor>
    <text evidence="6">Binds 1 FMN per subunit.</text>
</comment>
<dbReference type="Proteomes" id="UP000038647">
    <property type="component" value="Unassembled WGS sequence"/>
</dbReference>
<keyword evidence="4 6" id="KW-0520">NAD</keyword>
<dbReference type="GO" id="GO:0016655">
    <property type="term" value="F:oxidoreductase activity, acting on NAD(P)H, quinone or similar compound as acceptor"/>
    <property type="evidence" value="ECO:0007669"/>
    <property type="project" value="InterPro"/>
</dbReference>
<comment type="subunit">
    <text evidence="6">Homodimer.</text>
</comment>
<protein>
    <recommendedName>
        <fullName evidence="6">FMN dependent NADH:quinone oxidoreductase</fullName>
        <ecNumber evidence="6">1.6.5.-</ecNumber>
    </recommendedName>
    <alternativeName>
        <fullName evidence="6">Azo-dye reductase</fullName>
    </alternativeName>
    <alternativeName>
        <fullName evidence="6">FMN-dependent NADH-azo compound oxidoreductase</fullName>
    </alternativeName>
    <alternativeName>
        <fullName evidence="6">FMN-dependent NADH-azoreductase</fullName>
        <ecNumber evidence="6">1.7.1.17</ecNumber>
    </alternativeName>
</protein>
<comment type="catalytic activity">
    <reaction evidence="5">
        <text>N,N-dimethyl-1,4-phenylenediamine + anthranilate + 2 NAD(+) = 2-(4-dimethylaminophenyl)diazenylbenzoate + 2 NADH + 2 H(+)</text>
        <dbReference type="Rhea" id="RHEA:55872"/>
        <dbReference type="ChEBI" id="CHEBI:15378"/>
        <dbReference type="ChEBI" id="CHEBI:15783"/>
        <dbReference type="ChEBI" id="CHEBI:16567"/>
        <dbReference type="ChEBI" id="CHEBI:57540"/>
        <dbReference type="ChEBI" id="CHEBI:57945"/>
        <dbReference type="ChEBI" id="CHEBI:71579"/>
        <dbReference type="EC" id="1.7.1.17"/>
    </reaction>
    <physiologicalReaction direction="right-to-left" evidence="5">
        <dbReference type="Rhea" id="RHEA:55874"/>
    </physiologicalReaction>
</comment>
<dbReference type="GO" id="GO:0016652">
    <property type="term" value="F:oxidoreductase activity, acting on NAD(P)H as acceptor"/>
    <property type="evidence" value="ECO:0007669"/>
    <property type="project" value="UniProtKB-UniRule"/>
</dbReference>
<dbReference type="EMBL" id="CQEJ01000009">
    <property type="protein sequence ID" value="CNL06061.1"/>
    <property type="molecule type" value="Genomic_DNA"/>
</dbReference>
<dbReference type="Pfam" id="PF02525">
    <property type="entry name" value="Flavodoxin_2"/>
    <property type="match status" value="1"/>
</dbReference>
<dbReference type="InterPro" id="IPR029039">
    <property type="entry name" value="Flavoprotein-like_sf"/>
</dbReference>
<dbReference type="Gene3D" id="3.40.50.360">
    <property type="match status" value="1"/>
</dbReference>
<keyword evidence="3 6" id="KW-0560">Oxidoreductase</keyword>
<evidence type="ECO:0000259" key="7">
    <source>
        <dbReference type="Pfam" id="PF02525"/>
    </source>
</evidence>
<evidence type="ECO:0000313" key="11">
    <source>
        <dbReference type="Proteomes" id="UP000041595"/>
    </source>
</evidence>
<feature type="binding site" evidence="6">
    <location>
        <begin position="139"/>
        <end position="142"/>
    </location>
    <ligand>
        <name>FMN</name>
        <dbReference type="ChEBI" id="CHEBI:58210"/>
    </ligand>
</feature>
<dbReference type="EC" id="1.6.5.-" evidence="6"/>
<dbReference type="Proteomes" id="UP000041595">
    <property type="component" value="Unassembled WGS sequence"/>
</dbReference>
<dbReference type="OrthoDB" id="9787136at2"/>
<dbReference type="EMBL" id="CQEH01000015">
    <property type="protein sequence ID" value="CNL39317.1"/>
    <property type="molecule type" value="Genomic_DNA"/>
</dbReference>
<dbReference type="InterPro" id="IPR023048">
    <property type="entry name" value="NADH:quinone_OxRdtase_FMN_depd"/>
</dbReference>
<evidence type="ECO:0000256" key="5">
    <source>
        <dbReference type="ARBA" id="ARBA00048542"/>
    </source>
</evidence>
<evidence type="ECO:0000256" key="4">
    <source>
        <dbReference type="ARBA" id="ARBA00023027"/>
    </source>
</evidence>
<dbReference type="InterPro" id="IPR050104">
    <property type="entry name" value="FMN-dep_NADH:Q_OxRdtase_AzoR1"/>
</dbReference>
<dbReference type="PANTHER" id="PTHR43741:SF2">
    <property type="entry name" value="FMN-DEPENDENT NADH:QUINONE OXIDOREDUCTASE"/>
    <property type="match status" value="1"/>
</dbReference>
<dbReference type="EC" id="1.7.1.17" evidence="6"/>
<reference evidence="8 11" key="2">
    <citation type="submission" date="2015-03" db="EMBL/GenBank/DDBJ databases">
        <authorList>
            <person name="Murphy D."/>
        </authorList>
    </citation>
    <scope>NUCLEOTIDE SEQUENCE [LARGE SCALE GENOMIC DNA]</scope>
    <source>
        <strain evidence="8 11">IP06005</strain>
    </source>
</reference>
<evidence type="ECO:0000313" key="9">
    <source>
        <dbReference type="EMBL" id="CNL39317.1"/>
    </source>
</evidence>
<dbReference type="HAMAP" id="MF_01216">
    <property type="entry name" value="Azoreductase_type1"/>
    <property type="match status" value="1"/>
</dbReference>
<comment type="caution">
    <text evidence="6">Lacks conserved residue(s) required for the propagation of feature annotation.</text>
</comment>
<keyword evidence="2 6" id="KW-0288">FMN</keyword>
<dbReference type="RefSeq" id="WP_004701782.1">
    <property type="nucleotide sequence ID" value="NZ_CABHPY010000194.1"/>
</dbReference>
<accession>A0A0T9TWG4</accession>
<evidence type="ECO:0000313" key="8">
    <source>
        <dbReference type="EMBL" id="CNL06061.1"/>
    </source>
</evidence>
<comment type="catalytic activity">
    <reaction evidence="6">
        <text>2 a quinone + NADH + H(+) = 2 a 1,4-benzosemiquinone + NAD(+)</text>
        <dbReference type="Rhea" id="RHEA:65952"/>
        <dbReference type="ChEBI" id="CHEBI:15378"/>
        <dbReference type="ChEBI" id="CHEBI:57540"/>
        <dbReference type="ChEBI" id="CHEBI:57945"/>
        <dbReference type="ChEBI" id="CHEBI:132124"/>
        <dbReference type="ChEBI" id="CHEBI:134225"/>
    </reaction>
</comment>
<dbReference type="GO" id="GO:0010181">
    <property type="term" value="F:FMN binding"/>
    <property type="evidence" value="ECO:0007669"/>
    <property type="project" value="UniProtKB-UniRule"/>
</dbReference>
<keyword evidence="1 6" id="KW-0285">Flavoprotein</keyword>
<sequence>MSNILVLKSSIMGDNSQTNMLIDTFLVSRQDNGFVDTITEHDLTTMDLPVLNSEIFTALRAGNNLNEHLRSVVALSDSLIVELKESDMVVIGAPMYNLNVPTQLKNWFDLIARADITFKYTESYPIGLIEGVSAVIISSSGGIHVNQKTDAVTPYLQAVLGLIGITDVEFVYAEGMDMRPYGRAKGLADARIRIASLVG</sequence>
<reference evidence="9 10" key="1">
    <citation type="submission" date="2015-03" db="EMBL/GenBank/DDBJ databases">
        <authorList>
            <consortium name="Pathogen Informatics"/>
            <person name="Murphy D."/>
        </authorList>
    </citation>
    <scope>NUCLEOTIDE SEQUENCE [LARGE SCALE GENOMIC DNA]</scope>
    <source>
        <strain evidence="9 10">IP08791</strain>
    </source>
</reference>
<dbReference type="AlphaFoldDB" id="A0A0T9TWG4"/>
<feature type="binding site" evidence="6">
    <location>
        <begin position="95"/>
        <end position="98"/>
    </location>
    <ligand>
        <name>FMN</name>
        <dbReference type="ChEBI" id="CHEBI:58210"/>
    </ligand>
</feature>
<proteinExistence type="inferred from homology"/>
<comment type="function">
    <text evidence="6">Quinone reductase that provides resistance to thiol-specific stress caused by electrophilic quinones.</text>
</comment>
<feature type="binding site" evidence="6">
    <location>
        <position position="10"/>
    </location>
    <ligand>
        <name>FMN</name>
        <dbReference type="ChEBI" id="CHEBI:58210"/>
    </ligand>
</feature>
<dbReference type="PANTHER" id="PTHR43741">
    <property type="entry name" value="FMN-DEPENDENT NADH-AZOREDUCTASE 1"/>
    <property type="match status" value="1"/>
</dbReference>
<organism evidence="8 11">
    <name type="scientific">Yersinia aldovae</name>
    <dbReference type="NCBI Taxonomy" id="29483"/>
    <lineage>
        <taxon>Bacteria</taxon>
        <taxon>Pseudomonadati</taxon>
        <taxon>Pseudomonadota</taxon>
        <taxon>Gammaproteobacteria</taxon>
        <taxon>Enterobacterales</taxon>
        <taxon>Yersiniaceae</taxon>
        <taxon>Yersinia</taxon>
    </lineage>
</organism>
<evidence type="ECO:0000256" key="3">
    <source>
        <dbReference type="ARBA" id="ARBA00023002"/>
    </source>
</evidence>
<feature type="domain" description="Flavodoxin-like fold" evidence="7">
    <location>
        <begin position="3"/>
        <end position="196"/>
    </location>
</feature>
<name>A0A0T9TWG4_YERAL</name>
<keyword evidence="10" id="KW-1185">Reference proteome</keyword>
<gene>
    <name evidence="8" type="primary">acpD_2</name>
    <name evidence="9" type="synonym">acpD_3</name>
    <name evidence="6" type="synonym">azoR</name>
    <name evidence="8" type="ORF">ERS137965_01925</name>
    <name evidence="9" type="ORF">ERS137966_03102</name>
</gene>
<evidence type="ECO:0000313" key="10">
    <source>
        <dbReference type="Proteomes" id="UP000038647"/>
    </source>
</evidence>
<dbReference type="InterPro" id="IPR003680">
    <property type="entry name" value="Flavodoxin_fold"/>
</dbReference>
<comment type="function">
    <text evidence="6">Also exhibits azoreductase activity. Catalyzes the reductive cleavage of the azo bond in aromatic azo compounds to the corresponding amines.</text>
</comment>
<comment type="similarity">
    <text evidence="6">Belongs to the azoreductase type 1 family.</text>
</comment>
<evidence type="ECO:0000256" key="2">
    <source>
        <dbReference type="ARBA" id="ARBA00022643"/>
    </source>
</evidence>
<dbReference type="eggNOG" id="COG1182">
    <property type="taxonomic scope" value="Bacteria"/>
</dbReference>
<dbReference type="GO" id="GO:0009055">
    <property type="term" value="F:electron transfer activity"/>
    <property type="evidence" value="ECO:0007669"/>
    <property type="project" value="UniProtKB-UniRule"/>
</dbReference>
<evidence type="ECO:0000256" key="6">
    <source>
        <dbReference type="HAMAP-Rule" id="MF_01216"/>
    </source>
</evidence>
<dbReference type="SUPFAM" id="SSF52218">
    <property type="entry name" value="Flavoproteins"/>
    <property type="match status" value="1"/>
</dbReference>
<evidence type="ECO:0000256" key="1">
    <source>
        <dbReference type="ARBA" id="ARBA00022630"/>
    </source>
</evidence>